<gene>
    <name evidence="2" type="ORF">DSM104329_02886</name>
</gene>
<sequence>MLMAHPEWKAGITVRLRRVSVLGVMLAGVLTISACGGGGDSSSSTPSTPAGTATAEATNSSFCDQIAGIADSIDVNIDTIDPADLGPRLDKAAKALKAVDPPPEISGAWNTLIDFYDQFGVAFNNLDLTDAAASGKLGEALTKLQANAQKLAGASQEVAQYASKNCTG</sequence>
<dbReference type="KEGG" id="sbae:DSM104329_02886"/>
<organism evidence="2 3">
    <name type="scientific">Capillimicrobium parvum</name>
    <dbReference type="NCBI Taxonomy" id="2884022"/>
    <lineage>
        <taxon>Bacteria</taxon>
        <taxon>Bacillati</taxon>
        <taxon>Actinomycetota</taxon>
        <taxon>Thermoleophilia</taxon>
        <taxon>Solirubrobacterales</taxon>
        <taxon>Capillimicrobiaceae</taxon>
        <taxon>Capillimicrobium</taxon>
    </lineage>
</organism>
<reference evidence="2" key="1">
    <citation type="journal article" date="2022" name="Int. J. Syst. Evol. Microbiol.">
        <title>Pseudomonas aegrilactucae sp. nov. and Pseudomonas morbosilactucae sp. nov., pathogens causing bacterial rot of lettuce in Japan.</title>
        <authorList>
            <person name="Sawada H."/>
            <person name="Fujikawa T."/>
            <person name="Satou M."/>
        </authorList>
    </citation>
    <scope>NUCLEOTIDE SEQUENCE</scope>
    <source>
        <strain evidence="2">0166_1</strain>
    </source>
</reference>
<protein>
    <submittedName>
        <fullName evidence="2">Uncharacterized protein</fullName>
    </submittedName>
</protein>
<name>A0A9E7C0J4_9ACTN</name>
<evidence type="ECO:0000313" key="3">
    <source>
        <dbReference type="Proteomes" id="UP001162834"/>
    </source>
</evidence>
<dbReference type="EMBL" id="CP087164">
    <property type="protein sequence ID" value="UGS36480.1"/>
    <property type="molecule type" value="Genomic_DNA"/>
</dbReference>
<dbReference type="Proteomes" id="UP001162834">
    <property type="component" value="Chromosome"/>
</dbReference>
<feature type="region of interest" description="Disordered" evidence="1">
    <location>
        <begin position="37"/>
        <end position="56"/>
    </location>
</feature>
<dbReference type="AlphaFoldDB" id="A0A9E7C0J4"/>
<keyword evidence="3" id="KW-1185">Reference proteome</keyword>
<proteinExistence type="predicted"/>
<accession>A0A9E7C0J4</accession>
<evidence type="ECO:0000256" key="1">
    <source>
        <dbReference type="SAM" id="MobiDB-lite"/>
    </source>
</evidence>
<feature type="compositionally biased region" description="Low complexity" evidence="1">
    <location>
        <begin position="41"/>
        <end position="56"/>
    </location>
</feature>
<evidence type="ECO:0000313" key="2">
    <source>
        <dbReference type="EMBL" id="UGS36480.1"/>
    </source>
</evidence>